<dbReference type="InterPro" id="IPR000014">
    <property type="entry name" value="PAS"/>
</dbReference>
<evidence type="ECO:0000256" key="1">
    <source>
        <dbReference type="ARBA" id="ARBA00000085"/>
    </source>
</evidence>
<dbReference type="Pfam" id="PF02518">
    <property type="entry name" value="HATPase_c"/>
    <property type="match status" value="1"/>
</dbReference>
<dbReference type="Gene3D" id="3.40.50.2300">
    <property type="match status" value="1"/>
</dbReference>
<dbReference type="InterPro" id="IPR005467">
    <property type="entry name" value="His_kinase_dom"/>
</dbReference>
<dbReference type="CDD" id="cd00082">
    <property type="entry name" value="HisKA"/>
    <property type="match status" value="1"/>
</dbReference>
<dbReference type="SUPFAM" id="SSF55785">
    <property type="entry name" value="PYP-like sensor domain (PAS domain)"/>
    <property type="match status" value="5"/>
</dbReference>
<reference evidence="19" key="1">
    <citation type="submission" date="2018-04" db="EMBL/GenBank/DDBJ databases">
        <title>Complete genome of Antarctic heterotrophic bacterium Hymenobacter nivis.</title>
        <authorList>
            <person name="Terashima M."/>
        </authorList>
    </citation>
    <scope>NUCLEOTIDE SEQUENCE [LARGE SCALE GENOMIC DNA]</scope>
    <source>
        <strain evidence="19">NBRC 111535</strain>
    </source>
</reference>
<dbReference type="FunFam" id="1.10.287.130:FF:000004">
    <property type="entry name" value="Ethylene receptor 1"/>
    <property type="match status" value="1"/>
</dbReference>
<feature type="domain" description="Response regulatory" evidence="15">
    <location>
        <begin position="982"/>
        <end position="1100"/>
    </location>
</feature>
<dbReference type="Pfam" id="PF13188">
    <property type="entry name" value="PAS_8"/>
    <property type="match status" value="1"/>
</dbReference>
<dbReference type="Gene3D" id="1.10.287.130">
    <property type="match status" value="1"/>
</dbReference>
<keyword evidence="13" id="KW-0732">Signal</keyword>
<proteinExistence type="predicted"/>
<dbReference type="EMBL" id="CP029145">
    <property type="protein sequence ID" value="AWM32827.1"/>
    <property type="molecule type" value="Genomic_DNA"/>
</dbReference>
<keyword evidence="7" id="KW-0547">Nucleotide-binding</keyword>
<evidence type="ECO:0000256" key="2">
    <source>
        <dbReference type="ARBA" id="ARBA00004370"/>
    </source>
</evidence>
<dbReference type="CDD" id="cd00130">
    <property type="entry name" value="PAS"/>
    <property type="match status" value="1"/>
</dbReference>
<dbReference type="Proteomes" id="UP000245999">
    <property type="component" value="Chromosome"/>
</dbReference>
<name>A0A2Z3GM64_9BACT</name>
<evidence type="ECO:0000256" key="13">
    <source>
        <dbReference type="SAM" id="SignalP"/>
    </source>
</evidence>
<dbReference type="SMART" id="SM00387">
    <property type="entry name" value="HATPase_c"/>
    <property type="match status" value="1"/>
</dbReference>
<feature type="domain" description="PAC" evidence="17">
    <location>
        <begin position="544"/>
        <end position="595"/>
    </location>
</feature>
<evidence type="ECO:0000256" key="3">
    <source>
        <dbReference type="ARBA" id="ARBA00012438"/>
    </source>
</evidence>
<evidence type="ECO:0000256" key="4">
    <source>
        <dbReference type="ARBA" id="ARBA00022553"/>
    </source>
</evidence>
<comment type="catalytic activity">
    <reaction evidence="1">
        <text>ATP + protein L-histidine = ADP + protein N-phospho-L-histidine.</text>
        <dbReference type="EC" id="2.7.13.3"/>
    </reaction>
</comment>
<evidence type="ECO:0000256" key="6">
    <source>
        <dbReference type="ARBA" id="ARBA00022692"/>
    </source>
</evidence>
<dbReference type="Gene3D" id="3.30.450.20">
    <property type="entry name" value="PAS domain"/>
    <property type="match status" value="5"/>
</dbReference>
<dbReference type="InterPro" id="IPR003594">
    <property type="entry name" value="HATPase_dom"/>
</dbReference>
<evidence type="ECO:0000256" key="11">
    <source>
        <dbReference type="ARBA" id="ARBA00023136"/>
    </source>
</evidence>
<keyword evidence="11" id="KW-0472">Membrane</keyword>
<keyword evidence="10" id="KW-1133">Transmembrane helix</keyword>
<dbReference type="FunFam" id="3.30.565.10:FF:000010">
    <property type="entry name" value="Sensor histidine kinase RcsC"/>
    <property type="match status" value="1"/>
</dbReference>
<accession>A0A2Z3GM64</accession>
<dbReference type="PROSITE" id="PS50109">
    <property type="entry name" value="HIS_KIN"/>
    <property type="match status" value="1"/>
</dbReference>
<dbReference type="CDD" id="cd16922">
    <property type="entry name" value="HATPase_EvgS-ArcB-TorS-like"/>
    <property type="match status" value="1"/>
</dbReference>
<dbReference type="Gene3D" id="3.30.565.10">
    <property type="entry name" value="Histidine kinase-like ATPase, C-terminal domain"/>
    <property type="match status" value="1"/>
</dbReference>
<dbReference type="InterPro" id="IPR004358">
    <property type="entry name" value="Sig_transdc_His_kin-like_C"/>
</dbReference>
<gene>
    <name evidence="18" type="ORF">DDQ68_08550</name>
</gene>
<dbReference type="PROSITE" id="PS50110">
    <property type="entry name" value="RESPONSE_REGULATORY"/>
    <property type="match status" value="1"/>
</dbReference>
<dbReference type="CDD" id="cd17546">
    <property type="entry name" value="REC_hyHK_CKI1_RcsC-like"/>
    <property type="match status" value="1"/>
</dbReference>
<dbReference type="Pfam" id="PF00072">
    <property type="entry name" value="Response_reg"/>
    <property type="match status" value="1"/>
</dbReference>
<keyword evidence="4 12" id="KW-0597">Phosphoprotein</keyword>
<dbReference type="InterPro" id="IPR001789">
    <property type="entry name" value="Sig_transdc_resp-reg_receiver"/>
</dbReference>
<dbReference type="PROSITE" id="PS50113">
    <property type="entry name" value="PAC"/>
    <property type="match status" value="2"/>
</dbReference>
<dbReference type="GO" id="GO:0009927">
    <property type="term" value="F:histidine phosphotransfer kinase activity"/>
    <property type="evidence" value="ECO:0007669"/>
    <property type="project" value="TreeGrafter"/>
</dbReference>
<dbReference type="InterPro" id="IPR013656">
    <property type="entry name" value="PAS_4"/>
</dbReference>
<feature type="domain" description="PAS" evidence="16">
    <location>
        <begin position="77"/>
        <end position="121"/>
    </location>
</feature>
<dbReference type="SUPFAM" id="SSF52172">
    <property type="entry name" value="CheY-like"/>
    <property type="match status" value="1"/>
</dbReference>
<evidence type="ECO:0000259" key="16">
    <source>
        <dbReference type="PROSITE" id="PS50112"/>
    </source>
</evidence>
<keyword evidence="9" id="KW-0067">ATP-binding</keyword>
<dbReference type="NCBIfam" id="TIGR00229">
    <property type="entry name" value="sensory_box"/>
    <property type="match status" value="1"/>
</dbReference>
<dbReference type="SMART" id="SM00388">
    <property type="entry name" value="HisKA"/>
    <property type="match status" value="1"/>
</dbReference>
<evidence type="ECO:0000256" key="5">
    <source>
        <dbReference type="ARBA" id="ARBA00022679"/>
    </source>
</evidence>
<feature type="domain" description="PAS" evidence="16">
    <location>
        <begin position="596"/>
        <end position="666"/>
    </location>
</feature>
<sequence>MLGPATSALLAVLLAAYLPHPAMPIAPSSPAAPQGVAPPAPEKARAEYTETALALAQARIAALEGQLAATVETAQRPYAQLIALVQALQVGLVLVDPEGQIQFVNPHFWELFGLAPRAIPGPGAPPLVPADIFIDGAFEDPAAFGARARALHAAGQTALQEAFALADGRVVELDYLVLDQGQGGRLICYRDVTSRYQRDAQLVAQRAFYECVLAQVPIAVAVFDADHRYLFVNPAVEPDPVVRAWMLGKTSTEACQRRQRPPAVAAQRAAAFANAARTGQEVAWEETSLGPGAARQMLVQYRPVQGPDGALHQVISSSTDVTAHKQAEERLAEQQEFYEAVLNLLPVDVAVFDADHRFLFVNPSSISDPVVRQQIIGLTNTEYFAQRPGQPAALAAQREQYFAQAVRTRQDVVWEELRPNGPRGPQLMLRHLRPVFGPGGALRLMVGSGIDITARYAAEESQRQAQEQLQEQQAFIRQVVDALPAVLYMMGPDGRPAFANAAFQTSILHSDYAQPGSEKNAVVQDELRQIRALNELVMRTQQPHTKELPFTPTTGGTRYFHVYKQPMRQLDGAPGILTVSTDVTEVKRARQALEQREKQYHDLVHYSQALICTHDLDGRLLSVNPAIERLMGRPAAQLVGLYLQDALLPEHRAELQSYLAGTLPELPEPRTVAVQTAAGERRYLHYYTHRVAEPGQPPYVVASGYDVTAGVRAQRALEQAKQQAEENARAKEAFLAHMSHEIRTPLNGVLGMAALLQKTPLTEPQAEYLHTMQHAGRHLLALLNDVLEMAKITAQQLELDHAPFDLAVVLQGACQTVAALAEEKGLNLTGTLWPEGLAPRVLGDAYRLHQVLLNLLGNAIKFTERGRVRLGADVLRDAPGALTVRFWVEDTGIGIAPEQQAHIFEAFAQAGAETSQRFGGTGLGLAISQQLVAQMGGVLRLTSTPGHGTTFAFQLTLPRPIPAAKQAPPAAPPAYDGLRGRRVLLAEDNPVNQFIAVVVLERWGMQVQAVANGTDALDYLRTQPFDAALLDIRMPGLNGVAVTLAIRQHPDPVRATVPIIALTANAFDTDRAGYLAAGMDACLTKPYEEAALYQLLVQLLARAQGPED</sequence>
<evidence type="ECO:0000256" key="9">
    <source>
        <dbReference type="ARBA" id="ARBA00022840"/>
    </source>
</evidence>
<organism evidence="18 19">
    <name type="scientific">Hymenobacter nivis</name>
    <dbReference type="NCBI Taxonomy" id="1850093"/>
    <lineage>
        <taxon>Bacteria</taxon>
        <taxon>Pseudomonadati</taxon>
        <taxon>Bacteroidota</taxon>
        <taxon>Cytophagia</taxon>
        <taxon>Cytophagales</taxon>
        <taxon>Hymenobacteraceae</taxon>
        <taxon>Hymenobacter</taxon>
    </lineage>
</organism>
<dbReference type="SMART" id="SM00091">
    <property type="entry name" value="PAS"/>
    <property type="match status" value="4"/>
</dbReference>
<dbReference type="GO" id="GO:0005886">
    <property type="term" value="C:plasma membrane"/>
    <property type="evidence" value="ECO:0007669"/>
    <property type="project" value="TreeGrafter"/>
</dbReference>
<dbReference type="InterPro" id="IPR035965">
    <property type="entry name" value="PAS-like_dom_sf"/>
</dbReference>
<keyword evidence="8" id="KW-0418">Kinase</keyword>
<keyword evidence="5" id="KW-0808">Transferase</keyword>
<dbReference type="GO" id="GO:0005524">
    <property type="term" value="F:ATP binding"/>
    <property type="evidence" value="ECO:0007669"/>
    <property type="project" value="UniProtKB-KW"/>
</dbReference>
<dbReference type="Pfam" id="PF08448">
    <property type="entry name" value="PAS_4"/>
    <property type="match status" value="4"/>
</dbReference>
<evidence type="ECO:0000313" key="18">
    <source>
        <dbReference type="EMBL" id="AWM32827.1"/>
    </source>
</evidence>
<dbReference type="PANTHER" id="PTHR43047">
    <property type="entry name" value="TWO-COMPONENT HISTIDINE PROTEIN KINASE"/>
    <property type="match status" value="1"/>
</dbReference>
<feature type="signal peptide" evidence="13">
    <location>
        <begin position="1"/>
        <end position="24"/>
    </location>
</feature>
<dbReference type="GO" id="GO:0000155">
    <property type="term" value="F:phosphorelay sensor kinase activity"/>
    <property type="evidence" value="ECO:0007669"/>
    <property type="project" value="InterPro"/>
</dbReference>
<dbReference type="PRINTS" id="PR00344">
    <property type="entry name" value="BCTRLSENSOR"/>
</dbReference>
<dbReference type="InterPro" id="IPR036890">
    <property type="entry name" value="HATPase_C_sf"/>
</dbReference>
<evidence type="ECO:0000256" key="12">
    <source>
        <dbReference type="PROSITE-ProRule" id="PRU00169"/>
    </source>
</evidence>
<dbReference type="SUPFAM" id="SSF55874">
    <property type="entry name" value="ATPase domain of HSP90 chaperone/DNA topoisomerase II/histidine kinase"/>
    <property type="match status" value="1"/>
</dbReference>
<evidence type="ECO:0000256" key="10">
    <source>
        <dbReference type="ARBA" id="ARBA00022989"/>
    </source>
</evidence>
<dbReference type="PANTHER" id="PTHR43047:SF72">
    <property type="entry name" value="OSMOSENSING HISTIDINE PROTEIN KINASE SLN1"/>
    <property type="match status" value="1"/>
</dbReference>
<dbReference type="PROSITE" id="PS50112">
    <property type="entry name" value="PAS"/>
    <property type="match status" value="2"/>
</dbReference>
<dbReference type="InterPro" id="IPR000700">
    <property type="entry name" value="PAS-assoc_C"/>
</dbReference>
<dbReference type="InterPro" id="IPR003661">
    <property type="entry name" value="HisK_dim/P_dom"/>
</dbReference>
<feature type="chain" id="PRO_5016266424" description="histidine kinase" evidence="13">
    <location>
        <begin position="25"/>
        <end position="1108"/>
    </location>
</feature>
<comment type="subcellular location">
    <subcellularLocation>
        <location evidence="2">Membrane</location>
    </subcellularLocation>
</comment>
<evidence type="ECO:0000259" key="14">
    <source>
        <dbReference type="PROSITE" id="PS50109"/>
    </source>
</evidence>
<dbReference type="EC" id="2.7.13.3" evidence="3"/>
<evidence type="ECO:0000256" key="8">
    <source>
        <dbReference type="ARBA" id="ARBA00022777"/>
    </source>
</evidence>
<evidence type="ECO:0000256" key="7">
    <source>
        <dbReference type="ARBA" id="ARBA00022741"/>
    </source>
</evidence>
<dbReference type="AlphaFoldDB" id="A0A2Z3GM64"/>
<feature type="domain" description="PAC" evidence="17">
    <location>
        <begin position="280"/>
        <end position="333"/>
    </location>
</feature>
<keyword evidence="19" id="KW-1185">Reference proteome</keyword>
<feature type="modified residue" description="4-aspartylphosphate" evidence="12">
    <location>
        <position position="1031"/>
    </location>
</feature>
<feature type="domain" description="Histidine kinase" evidence="14">
    <location>
        <begin position="737"/>
        <end position="959"/>
    </location>
</feature>
<dbReference type="SMART" id="SM00448">
    <property type="entry name" value="REC"/>
    <property type="match status" value="1"/>
</dbReference>
<dbReference type="Pfam" id="PF00512">
    <property type="entry name" value="HisKA"/>
    <property type="match status" value="1"/>
</dbReference>
<dbReference type="OrthoDB" id="9797097at2"/>
<evidence type="ECO:0000259" key="17">
    <source>
        <dbReference type="PROSITE" id="PS50113"/>
    </source>
</evidence>
<evidence type="ECO:0000259" key="15">
    <source>
        <dbReference type="PROSITE" id="PS50110"/>
    </source>
</evidence>
<dbReference type="InterPro" id="IPR036097">
    <property type="entry name" value="HisK_dim/P_sf"/>
</dbReference>
<evidence type="ECO:0000313" key="19">
    <source>
        <dbReference type="Proteomes" id="UP000245999"/>
    </source>
</evidence>
<dbReference type="SUPFAM" id="SSF47384">
    <property type="entry name" value="Homodimeric domain of signal transducing histidine kinase"/>
    <property type="match status" value="1"/>
</dbReference>
<dbReference type="InterPro" id="IPR011006">
    <property type="entry name" value="CheY-like_superfamily"/>
</dbReference>
<keyword evidence="6" id="KW-0812">Transmembrane</keyword>
<dbReference type="KEGG" id="hnv:DDQ68_08550"/>
<protein>
    <recommendedName>
        <fullName evidence="3">histidine kinase</fullName>
        <ecNumber evidence="3">2.7.13.3</ecNumber>
    </recommendedName>
</protein>